<evidence type="ECO:0000256" key="3">
    <source>
        <dbReference type="ARBA" id="ARBA00022645"/>
    </source>
</evidence>
<dbReference type="NCBIfam" id="TIGR02074">
    <property type="entry name" value="PBP_1a_fam"/>
    <property type="match status" value="1"/>
</dbReference>
<reference evidence="18 19" key="1">
    <citation type="submission" date="2023-07" db="EMBL/GenBank/DDBJ databases">
        <title>Genomic Encyclopedia of Type Strains, Phase IV (KMG-IV): sequencing the most valuable type-strain genomes for metagenomic binning, comparative biology and taxonomic classification.</title>
        <authorList>
            <person name="Goeker M."/>
        </authorList>
    </citation>
    <scope>NUCLEOTIDE SEQUENCE [LARGE SCALE GENOMIC DNA]</scope>
    <source>
        <strain evidence="18 19">DSM 12751</strain>
    </source>
</reference>
<comment type="caution">
    <text evidence="18">The sequence shown here is derived from an EMBL/GenBank/DDBJ whole genome shotgun (WGS) entry which is preliminary data.</text>
</comment>
<evidence type="ECO:0000256" key="1">
    <source>
        <dbReference type="ARBA" id="ARBA00004236"/>
    </source>
</evidence>
<evidence type="ECO:0000313" key="18">
    <source>
        <dbReference type="EMBL" id="MDQ0165088.1"/>
    </source>
</evidence>
<feature type="domain" description="Penicillin-binding protein transpeptidase" evidence="16">
    <location>
        <begin position="329"/>
        <end position="600"/>
    </location>
</feature>
<name>A0ABT9VVS9_9BACI</name>
<evidence type="ECO:0000256" key="4">
    <source>
        <dbReference type="ARBA" id="ARBA00022670"/>
    </source>
</evidence>
<evidence type="ECO:0000256" key="6">
    <source>
        <dbReference type="ARBA" id="ARBA00022679"/>
    </source>
</evidence>
<dbReference type="PANTHER" id="PTHR32282">
    <property type="entry name" value="BINDING PROTEIN TRANSPEPTIDASE, PUTATIVE-RELATED"/>
    <property type="match status" value="1"/>
</dbReference>
<dbReference type="InterPro" id="IPR001264">
    <property type="entry name" value="Glyco_trans_51"/>
</dbReference>
<dbReference type="PANTHER" id="PTHR32282:SF11">
    <property type="entry name" value="PENICILLIN-BINDING PROTEIN 1B"/>
    <property type="match status" value="1"/>
</dbReference>
<accession>A0ABT9VVS9</accession>
<feature type="domain" description="Glycosyl transferase family 51" evidence="17">
    <location>
        <begin position="62"/>
        <end position="237"/>
    </location>
</feature>
<keyword evidence="4" id="KW-0645">Protease</keyword>
<evidence type="ECO:0000313" key="19">
    <source>
        <dbReference type="Proteomes" id="UP001235840"/>
    </source>
</evidence>
<gene>
    <name evidence="18" type="ORF">J2S11_000988</name>
</gene>
<dbReference type="RefSeq" id="WP_307391672.1">
    <property type="nucleotide sequence ID" value="NZ_BAAADK010000010.1"/>
</dbReference>
<evidence type="ECO:0000256" key="8">
    <source>
        <dbReference type="ARBA" id="ARBA00022960"/>
    </source>
</evidence>
<keyword evidence="15" id="KW-0812">Transmembrane</keyword>
<evidence type="ECO:0000256" key="10">
    <source>
        <dbReference type="ARBA" id="ARBA00023136"/>
    </source>
</evidence>
<dbReference type="InterPro" id="IPR012338">
    <property type="entry name" value="Beta-lactam/transpept-like"/>
</dbReference>
<dbReference type="SUPFAM" id="SSF53955">
    <property type="entry name" value="Lysozyme-like"/>
    <property type="match status" value="1"/>
</dbReference>
<keyword evidence="7" id="KW-0378">Hydrolase</keyword>
<dbReference type="InterPro" id="IPR023346">
    <property type="entry name" value="Lysozyme-like_dom_sf"/>
</dbReference>
<dbReference type="SUPFAM" id="SSF56601">
    <property type="entry name" value="beta-lactamase/transpeptidase-like"/>
    <property type="match status" value="1"/>
</dbReference>
<dbReference type="Pfam" id="PF00912">
    <property type="entry name" value="Transgly"/>
    <property type="match status" value="1"/>
</dbReference>
<dbReference type="InterPro" id="IPR001460">
    <property type="entry name" value="PCN-bd_Tpept"/>
</dbReference>
<evidence type="ECO:0000259" key="17">
    <source>
        <dbReference type="Pfam" id="PF00912"/>
    </source>
</evidence>
<keyword evidence="2" id="KW-1003">Cell membrane</keyword>
<keyword evidence="11" id="KW-0511">Multifunctional enzyme</keyword>
<keyword evidence="3" id="KW-0121">Carboxypeptidase</keyword>
<keyword evidence="6" id="KW-0808">Transferase</keyword>
<sequence length="685" mass="77071">MQVIRESKVVRLFRWIGRLSVIAIILLLLCAALAILGLLFLRSQPLPPSQVQETTTIYAADGEIMDTIHKGQNRVYVPIDDIPEYLIQATLAVEDQRFFEHFGIDVRRVGGALLSNIRSGQIVEGASTLTQQLARNLYLNHDRTVKRKLQEAMYTIQLELHLSKTEILERYLNQIYFGHSAYGVEAASQLFFGKRVSELSLAEAAMIVGVPKGPRYYSPYLNMENAVARQQLILSLMERQGFITSAEKEAALAEPLQFLSEEERLLNAPDIAPYFTDYVRQLAIHEYGIEEEFFNHGGLRIYTTLDAHMQQVAEESVERLLPQDRDLQGALLAIEPRTGHIKAMVGGKNYDASPFNRVFAERQPGSSIKPFLYYAALEQGLTPLTEMKSEATVFTYDEGRATYSPRNFNNSYPNDFITMEQAIASSDNIYAVKTLLYLGEQSLVDTLKRFGFERDFRPLPSLALGAQNVSLFEMVQGYSILANEGVKAEPIAILRIEDRNGNVIVQEGAVQQELVLDKADTFILTRMLRSVFEQGGTGFRVAPQLHRPVAGKTGSTDTDSWMIGYTPELVAGVWIGYDMNQLINHNNDGRLSAQIWAEFIEGALHDRLPSLYDVPDGVVGAYVNPNSGLLATEHCPVQKLMYFKQGTEPLEYCHEHLPDPDMAPVPLEDQPPSTIWQKLRQWWGG</sequence>
<evidence type="ECO:0000259" key="16">
    <source>
        <dbReference type="Pfam" id="PF00905"/>
    </source>
</evidence>
<keyword evidence="12" id="KW-0961">Cell wall biogenesis/degradation</keyword>
<dbReference type="Gene3D" id="3.40.710.10">
    <property type="entry name" value="DD-peptidase/beta-lactamase superfamily"/>
    <property type="match status" value="1"/>
</dbReference>
<dbReference type="InterPro" id="IPR050396">
    <property type="entry name" value="Glycosyltr_51/Transpeptidase"/>
</dbReference>
<evidence type="ECO:0000256" key="7">
    <source>
        <dbReference type="ARBA" id="ARBA00022801"/>
    </source>
</evidence>
<evidence type="ECO:0000256" key="15">
    <source>
        <dbReference type="SAM" id="Phobius"/>
    </source>
</evidence>
<dbReference type="Proteomes" id="UP001235840">
    <property type="component" value="Unassembled WGS sequence"/>
</dbReference>
<evidence type="ECO:0000256" key="2">
    <source>
        <dbReference type="ARBA" id="ARBA00022475"/>
    </source>
</evidence>
<comment type="catalytic activity">
    <reaction evidence="14">
        <text>[GlcNAc-(1-&gt;4)-Mur2Ac(oyl-L-Ala-gamma-D-Glu-L-Lys-D-Ala-D-Ala)](n)-di-trans,octa-cis-undecaprenyl diphosphate + beta-D-GlcNAc-(1-&gt;4)-Mur2Ac(oyl-L-Ala-gamma-D-Glu-L-Lys-D-Ala-D-Ala)-di-trans,octa-cis-undecaprenyl diphosphate = [GlcNAc-(1-&gt;4)-Mur2Ac(oyl-L-Ala-gamma-D-Glu-L-Lys-D-Ala-D-Ala)](n+1)-di-trans,octa-cis-undecaprenyl diphosphate + di-trans,octa-cis-undecaprenyl diphosphate + H(+)</text>
        <dbReference type="Rhea" id="RHEA:23708"/>
        <dbReference type="Rhea" id="RHEA-COMP:9602"/>
        <dbReference type="Rhea" id="RHEA-COMP:9603"/>
        <dbReference type="ChEBI" id="CHEBI:15378"/>
        <dbReference type="ChEBI" id="CHEBI:58405"/>
        <dbReference type="ChEBI" id="CHEBI:60033"/>
        <dbReference type="ChEBI" id="CHEBI:78435"/>
        <dbReference type="EC" id="2.4.99.28"/>
    </reaction>
</comment>
<evidence type="ECO:0000256" key="5">
    <source>
        <dbReference type="ARBA" id="ARBA00022676"/>
    </source>
</evidence>
<dbReference type="Gene3D" id="1.10.3810.10">
    <property type="entry name" value="Biosynthetic peptidoglycan transglycosylase-like"/>
    <property type="match status" value="1"/>
</dbReference>
<evidence type="ECO:0000256" key="13">
    <source>
        <dbReference type="ARBA" id="ARBA00034000"/>
    </source>
</evidence>
<proteinExistence type="predicted"/>
<keyword evidence="19" id="KW-1185">Reference proteome</keyword>
<evidence type="ECO:0000256" key="11">
    <source>
        <dbReference type="ARBA" id="ARBA00023268"/>
    </source>
</evidence>
<evidence type="ECO:0000256" key="9">
    <source>
        <dbReference type="ARBA" id="ARBA00022984"/>
    </source>
</evidence>
<evidence type="ECO:0000256" key="14">
    <source>
        <dbReference type="ARBA" id="ARBA00049902"/>
    </source>
</evidence>
<keyword evidence="8" id="KW-0133">Cell shape</keyword>
<keyword evidence="5" id="KW-0328">Glycosyltransferase</keyword>
<dbReference type="EMBL" id="JAUSTY010000003">
    <property type="protein sequence ID" value="MDQ0165088.1"/>
    <property type="molecule type" value="Genomic_DNA"/>
</dbReference>
<dbReference type="InterPro" id="IPR036950">
    <property type="entry name" value="PBP_transglycosylase"/>
</dbReference>
<evidence type="ECO:0000256" key="12">
    <source>
        <dbReference type="ARBA" id="ARBA00023316"/>
    </source>
</evidence>
<comment type="subcellular location">
    <subcellularLocation>
        <location evidence="1">Cell membrane</location>
    </subcellularLocation>
</comment>
<feature type="transmembrane region" description="Helical" evidence="15">
    <location>
        <begin position="21"/>
        <end position="41"/>
    </location>
</feature>
<dbReference type="Pfam" id="PF00905">
    <property type="entry name" value="Transpeptidase"/>
    <property type="match status" value="1"/>
</dbReference>
<keyword evidence="15" id="KW-1133">Transmembrane helix</keyword>
<protein>
    <submittedName>
        <fullName evidence="18">1A family penicillin-binding protein</fullName>
    </submittedName>
</protein>
<comment type="catalytic activity">
    <reaction evidence="13">
        <text>Preferential cleavage: (Ac)2-L-Lys-D-Ala-|-D-Ala. Also transpeptidation of peptidyl-alanyl moieties that are N-acyl substituents of D-alanine.</text>
        <dbReference type="EC" id="3.4.16.4"/>
    </reaction>
</comment>
<keyword evidence="10 15" id="KW-0472">Membrane</keyword>
<keyword evidence="9" id="KW-0573">Peptidoglycan synthesis</keyword>
<organism evidence="18 19">
    <name type="scientific">Caldalkalibacillus horti</name>
    <dbReference type="NCBI Taxonomy" id="77523"/>
    <lineage>
        <taxon>Bacteria</taxon>
        <taxon>Bacillati</taxon>
        <taxon>Bacillota</taxon>
        <taxon>Bacilli</taxon>
        <taxon>Bacillales</taxon>
        <taxon>Bacillaceae</taxon>
        <taxon>Caldalkalibacillus</taxon>
    </lineage>
</organism>